<protein>
    <recommendedName>
        <fullName evidence="3">DUF3088 family protein</fullName>
    </recommendedName>
</protein>
<name>A0A562KVU7_9BRAD</name>
<reference evidence="1 2" key="1">
    <citation type="journal article" date="2015" name="Stand. Genomic Sci.">
        <title>Genomic Encyclopedia of Bacterial and Archaeal Type Strains, Phase III: the genomes of soil and plant-associated and newly described type strains.</title>
        <authorList>
            <person name="Whitman W.B."/>
            <person name="Woyke T."/>
            <person name="Klenk H.P."/>
            <person name="Zhou Y."/>
            <person name="Lilburn T.G."/>
            <person name="Beck B.J."/>
            <person name="De Vos P."/>
            <person name="Vandamme P."/>
            <person name="Eisen J.A."/>
            <person name="Garrity G."/>
            <person name="Hugenholtz P."/>
            <person name="Kyrpides N.C."/>
        </authorList>
    </citation>
    <scope>NUCLEOTIDE SEQUENCE [LARGE SCALE GENOMIC DNA]</scope>
    <source>
        <strain evidence="1 2">CGMCC 1.10947</strain>
    </source>
</reference>
<dbReference type="EMBL" id="VLKL01000017">
    <property type="protein sequence ID" value="TWH99512.1"/>
    <property type="molecule type" value="Genomic_DNA"/>
</dbReference>
<evidence type="ECO:0000313" key="1">
    <source>
        <dbReference type="EMBL" id="TWH99512.1"/>
    </source>
</evidence>
<comment type="caution">
    <text evidence="1">The sequence shown here is derived from an EMBL/GenBank/DDBJ whole genome shotgun (WGS) entry which is preliminary data.</text>
</comment>
<dbReference type="Pfam" id="PF11287">
    <property type="entry name" value="DUF3088"/>
    <property type="match status" value="1"/>
</dbReference>
<accession>A0A562KVU7</accession>
<dbReference type="AlphaFoldDB" id="A0A562KVU7"/>
<dbReference type="InterPro" id="IPR021439">
    <property type="entry name" value="DUF3088"/>
</dbReference>
<gene>
    <name evidence="1" type="ORF">IQ17_05230</name>
</gene>
<organism evidence="1 2">
    <name type="scientific">Bradyrhizobium daqingense</name>
    <dbReference type="NCBI Taxonomy" id="993502"/>
    <lineage>
        <taxon>Bacteria</taxon>
        <taxon>Pseudomonadati</taxon>
        <taxon>Pseudomonadota</taxon>
        <taxon>Alphaproteobacteria</taxon>
        <taxon>Hyphomicrobiales</taxon>
        <taxon>Nitrobacteraceae</taxon>
        <taxon>Bradyrhizobium</taxon>
    </lineage>
</organism>
<evidence type="ECO:0000313" key="2">
    <source>
        <dbReference type="Proteomes" id="UP000317176"/>
    </source>
</evidence>
<evidence type="ECO:0008006" key="3">
    <source>
        <dbReference type="Google" id="ProtNLM"/>
    </source>
</evidence>
<proteinExistence type="predicted"/>
<dbReference type="Proteomes" id="UP000317176">
    <property type="component" value="Unassembled WGS sequence"/>
</dbReference>
<dbReference type="OrthoDB" id="1356145at2"/>
<dbReference type="RefSeq" id="WP_145639681.1">
    <property type="nucleotide sequence ID" value="NZ_CP088014.1"/>
</dbReference>
<sequence length="115" mass="13141">MSGDRLFLLKPGFEDPERRGRFFVCPHCNAIEGLLASFPGLATQIEVHRLPFARPRTPLVEILGEQHQSLPVLVFDESRPVPEDAGVANGRRFIDSSERILRYLADRYAFPYLHH</sequence>
<keyword evidence="2" id="KW-1185">Reference proteome</keyword>